<dbReference type="Proteomes" id="UP000807504">
    <property type="component" value="Unassembled WGS sequence"/>
</dbReference>
<dbReference type="AlphaFoldDB" id="A0A8T0FPV6"/>
<name>A0A8T0FPV6_ARGBR</name>
<protein>
    <submittedName>
        <fullName evidence="1">Uncharacterized protein</fullName>
    </submittedName>
</protein>
<sequence>MLPRSAHSRNTLSDPRLMSHLQCTIGLKMVTLDEYALPQLTATGTMESVTSFVSNFKGLPSNQQIGHCGSEGEGLCYCGLCAYFTDKHPRNDTLLTIVLRSVSWSVAPCSKNQLFLCPPEWTCFVELKSRDAVEI</sequence>
<evidence type="ECO:0000313" key="1">
    <source>
        <dbReference type="EMBL" id="KAF8792856.1"/>
    </source>
</evidence>
<dbReference type="EMBL" id="JABXBU010000003">
    <property type="protein sequence ID" value="KAF8792856.1"/>
    <property type="molecule type" value="Genomic_DNA"/>
</dbReference>
<reference evidence="1" key="2">
    <citation type="submission" date="2020-06" db="EMBL/GenBank/DDBJ databases">
        <authorList>
            <person name="Sheffer M."/>
        </authorList>
    </citation>
    <scope>NUCLEOTIDE SEQUENCE</scope>
</reference>
<accession>A0A8T0FPV6</accession>
<evidence type="ECO:0000313" key="2">
    <source>
        <dbReference type="Proteomes" id="UP000807504"/>
    </source>
</evidence>
<gene>
    <name evidence="1" type="ORF">HNY73_004405</name>
</gene>
<keyword evidence="2" id="KW-1185">Reference proteome</keyword>
<comment type="caution">
    <text evidence="1">The sequence shown here is derived from an EMBL/GenBank/DDBJ whole genome shotgun (WGS) entry which is preliminary data.</text>
</comment>
<reference evidence="1" key="1">
    <citation type="journal article" date="2020" name="bioRxiv">
        <title>Chromosome-level reference genome of the European wasp spider Argiope bruennichi: a resource for studies on range expansion and evolutionary adaptation.</title>
        <authorList>
            <person name="Sheffer M.M."/>
            <person name="Hoppe A."/>
            <person name="Krehenwinkel H."/>
            <person name="Uhl G."/>
            <person name="Kuss A.W."/>
            <person name="Jensen L."/>
            <person name="Jensen C."/>
            <person name="Gillespie R.G."/>
            <person name="Hoff K.J."/>
            <person name="Prost S."/>
        </authorList>
    </citation>
    <scope>NUCLEOTIDE SEQUENCE</scope>
</reference>
<proteinExistence type="predicted"/>
<organism evidence="1 2">
    <name type="scientific">Argiope bruennichi</name>
    <name type="common">Wasp spider</name>
    <name type="synonym">Aranea bruennichi</name>
    <dbReference type="NCBI Taxonomy" id="94029"/>
    <lineage>
        <taxon>Eukaryota</taxon>
        <taxon>Metazoa</taxon>
        <taxon>Ecdysozoa</taxon>
        <taxon>Arthropoda</taxon>
        <taxon>Chelicerata</taxon>
        <taxon>Arachnida</taxon>
        <taxon>Araneae</taxon>
        <taxon>Araneomorphae</taxon>
        <taxon>Entelegynae</taxon>
        <taxon>Araneoidea</taxon>
        <taxon>Araneidae</taxon>
        <taxon>Argiope</taxon>
    </lineage>
</organism>